<evidence type="ECO:0000256" key="7">
    <source>
        <dbReference type="ARBA" id="ARBA00048478"/>
    </source>
</evidence>
<keyword evidence="5 8" id="KW-0067">ATP-binding</keyword>
<dbReference type="EMBL" id="NMUQ01000001">
    <property type="protein sequence ID" value="OXM16673.1"/>
    <property type="molecule type" value="Genomic_DNA"/>
</dbReference>
<dbReference type="Gene3D" id="3.40.50.300">
    <property type="entry name" value="P-loop containing nucleotide triphosphate hydrolases"/>
    <property type="match status" value="1"/>
</dbReference>
<keyword evidence="8" id="KW-0963">Cytoplasm</keyword>
<dbReference type="InterPro" id="IPR027417">
    <property type="entry name" value="P-loop_NTPase"/>
</dbReference>
<evidence type="ECO:0000256" key="8">
    <source>
        <dbReference type="HAMAP-Rule" id="MF_00238"/>
    </source>
</evidence>
<organism evidence="10 11">
    <name type="scientific">Paenibacillus herberti</name>
    <dbReference type="NCBI Taxonomy" id="1619309"/>
    <lineage>
        <taxon>Bacteria</taxon>
        <taxon>Bacillati</taxon>
        <taxon>Bacillota</taxon>
        <taxon>Bacilli</taxon>
        <taxon>Bacillales</taxon>
        <taxon>Paenibacillaceae</taxon>
        <taxon>Paenibacillus</taxon>
    </lineage>
</organism>
<evidence type="ECO:0000256" key="3">
    <source>
        <dbReference type="ARBA" id="ARBA00022741"/>
    </source>
</evidence>
<keyword evidence="11" id="KW-1185">Reference proteome</keyword>
<dbReference type="GO" id="GO:0036430">
    <property type="term" value="F:CMP kinase activity"/>
    <property type="evidence" value="ECO:0007669"/>
    <property type="project" value="RHEA"/>
</dbReference>
<evidence type="ECO:0000313" key="11">
    <source>
        <dbReference type="Proteomes" id="UP000215145"/>
    </source>
</evidence>
<dbReference type="GO" id="GO:0015949">
    <property type="term" value="P:nucleobase-containing small molecule interconversion"/>
    <property type="evidence" value="ECO:0007669"/>
    <property type="project" value="TreeGrafter"/>
</dbReference>
<protein>
    <recommendedName>
        <fullName evidence="8">Cytidylate kinase</fullName>
        <shortName evidence="8">CK</shortName>
        <ecNumber evidence="8">2.7.4.25</ecNumber>
    </recommendedName>
    <alternativeName>
        <fullName evidence="8">Cytidine monophosphate kinase</fullName>
        <shortName evidence="8">CMP kinase</shortName>
    </alternativeName>
</protein>
<comment type="catalytic activity">
    <reaction evidence="7 8">
        <text>CMP + ATP = CDP + ADP</text>
        <dbReference type="Rhea" id="RHEA:11600"/>
        <dbReference type="ChEBI" id="CHEBI:30616"/>
        <dbReference type="ChEBI" id="CHEBI:58069"/>
        <dbReference type="ChEBI" id="CHEBI:60377"/>
        <dbReference type="ChEBI" id="CHEBI:456216"/>
        <dbReference type="EC" id="2.7.4.25"/>
    </reaction>
</comment>
<dbReference type="Proteomes" id="UP000215145">
    <property type="component" value="Unassembled WGS sequence"/>
</dbReference>
<feature type="binding site" evidence="8">
    <location>
        <begin position="11"/>
        <end position="19"/>
    </location>
    <ligand>
        <name>ATP</name>
        <dbReference type="ChEBI" id="CHEBI:30616"/>
    </ligand>
</feature>
<evidence type="ECO:0000313" key="10">
    <source>
        <dbReference type="EMBL" id="OXM16673.1"/>
    </source>
</evidence>
<reference evidence="10 11" key="1">
    <citation type="submission" date="2017-07" db="EMBL/GenBank/DDBJ databases">
        <title>Paenibacillus herberti R33 genome sequencing and assembly.</title>
        <authorList>
            <person name="Su W."/>
        </authorList>
    </citation>
    <scope>NUCLEOTIDE SEQUENCE [LARGE SCALE GENOMIC DNA]</scope>
    <source>
        <strain evidence="10 11">R33</strain>
    </source>
</reference>
<comment type="caution">
    <text evidence="10">The sequence shown here is derived from an EMBL/GenBank/DDBJ whole genome shotgun (WGS) entry which is preliminary data.</text>
</comment>
<dbReference type="InterPro" id="IPR011994">
    <property type="entry name" value="Cytidylate_kinase_dom"/>
</dbReference>
<dbReference type="GO" id="GO:0005829">
    <property type="term" value="C:cytosol"/>
    <property type="evidence" value="ECO:0007669"/>
    <property type="project" value="TreeGrafter"/>
</dbReference>
<dbReference type="Pfam" id="PF02224">
    <property type="entry name" value="Cytidylate_kin"/>
    <property type="match status" value="1"/>
</dbReference>
<comment type="similarity">
    <text evidence="1 8">Belongs to the cytidylate kinase family. Type 1 subfamily.</text>
</comment>
<dbReference type="OrthoDB" id="9807434at2"/>
<evidence type="ECO:0000256" key="4">
    <source>
        <dbReference type="ARBA" id="ARBA00022777"/>
    </source>
</evidence>
<dbReference type="AlphaFoldDB" id="A0A229P346"/>
<feature type="domain" description="Cytidylate kinase" evidence="9">
    <location>
        <begin position="7"/>
        <end position="216"/>
    </location>
</feature>
<dbReference type="NCBIfam" id="TIGR00017">
    <property type="entry name" value="cmk"/>
    <property type="match status" value="1"/>
</dbReference>
<dbReference type="GO" id="GO:0005524">
    <property type="term" value="F:ATP binding"/>
    <property type="evidence" value="ECO:0007669"/>
    <property type="project" value="UniProtKB-UniRule"/>
</dbReference>
<keyword evidence="3 8" id="KW-0547">Nucleotide-binding</keyword>
<dbReference type="GO" id="GO:0036431">
    <property type="term" value="F:dCMP kinase activity"/>
    <property type="evidence" value="ECO:0007669"/>
    <property type="project" value="InterPro"/>
</dbReference>
<dbReference type="InterPro" id="IPR003136">
    <property type="entry name" value="Cytidylate_kin"/>
</dbReference>
<evidence type="ECO:0000259" key="9">
    <source>
        <dbReference type="Pfam" id="PF02224"/>
    </source>
</evidence>
<dbReference type="CDD" id="cd02020">
    <property type="entry name" value="CMPK"/>
    <property type="match status" value="1"/>
</dbReference>
<evidence type="ECO:0000256" key="2">
    <source>
        <dbReference type="ARBA" id="ARBA00022679"/>
    </source>
</evidence>
<dbReference type="PANTHER" id="PTHR21299">
    <property type="entry name" value="CYTIDYLATE KINASE/PANTOATE-BETA-ALANINE LIGASE"/>
    <property type="match status" value="1"/>
</dbReference>
<evidence type="ECO:0000256" key="5">
    <source>
        <dbReference type="ARBA" id="ARBA00022840"/>
    </source>
</evidence>
<comment type="catalytic activity">
    <reaction evidence="6 8">
        <text>dCMP + ATP = dCDP + ADP</text>
        <dbReference type="Rhea" id="RHEA:25094"/>
        <dbReference type="ChEBI" id="CHEBI:30616"/>
        <dbReference type="ChEBI" id="CHEBI:57566"/>
        <dbReference type="ChEBI" id="CHEBI:58593"/>
        <dbReference type="ChEBI" id="CHEBI:456216"/>
        <dbReference type="EC" id="2.7.4.25"/>
    </reaction>
</comment>
<comment type="subcellular location">
    <subcellularLocation>
        <location evidence="8">Cytoplasm</location>
    </subcellularLocation>
</comment>
<evidence type="ECO:0000256" key="1">
    <source>
        <dbReference type="ARBA" id="ARBA00009427"/>
    </source>
</evidence>
<dbReference type="PANTHER" id="PTHR21299:SF2">
    <property type="entry name" value="CYTIDYLATE KINASE"/>
    <property type="match status" value="1"/>
</dbReference>
<keyword evidence="2 8" id="KW-0808">Transferase</keyword>
<dbReference type="EC" id="2.7.4.25" evidence="8"/>
<gene>
    <name evidence="8" type="primary">cmk</name>
    <name evidence="10" type="ORF">CGZ75_08440</name>
</gene>
<evidence type="ECO:0000256" key="6">
    <source>
        <dbReference type="ARBA" id="ARBA00047615"/>
    </source>
</evidence>
<sequence length="230" mass="24944">MDERINIAIDGPAGAGKSTVARSVAEALGYIYIDTGAMYRAVTWSAREAGLNVEDDQAVTDLARELEITLAPGPDGQVVLLNGQDITDKIRSRDVNLHVSRVAANDAVRLLLVEMQRKLAADKGVVMDGRDIGSHVLPNAELKIYLTASVQERALRRFRESGDASGITLEQMEREIEERDRKDMERAISPLIRAEGAILLDSTGIPAGEVVSQIVTLGSKKLAEAKQDVI</sequence>
<dbReference type="HAMAP" id="MF_00238">
    <property type="entry name" value="Cytidyl_kinase_type1"/>
    <property type="match status" value="1"/>
</dbReference>
<keyword evidence="4 8" id="KW-0418">Kinase</keyword>
<name>A0A229P346_9BACL</name>
<accession>A0A229P346</accession>
<proteinExistence type="inferred from homology"/>
<dbReference type="SUPFAM" id="SSF52540">
    <property type="entry name" value="P-loop containing nucleoside triphosphate hydrolases"/>
    <property type="match status" value="1"/>
</dbReference>
<dbReference type="GO" id="GO:0006220">
    <property type="term" value="P:pyrimidine nucleotide metabolic process"/>
    <property type="evidence" value="ECO:0007669"/>
    <property type="project" value="UniProtKB-UniRule"/>
</dbReference>